<sequence length="356" mass="37560">MHFMTLNWNLQGGAAVRTLVTLLIAASGGAFFDRLGLPAPYLSGGMIAVAAAAFAGVPVQFPEVLKKLAMIVLGISMGSGVTPEAFDRIGAWPITIALIAPVMIVMTTSAYGFLHGVCRWRRSDAFFSAIPGTLGLVAVLAEEKNADLPRIMTVQVFRLFVLLAFLPTLLVATSPEHAAGLASEIPYSTPLQMLALIVVCVPASLLAHKVGVPAGLLTGGFIVSSVLNVTSTVPVHLPAVVEVPVFMFFGAMIGARFGATSFRQIVSWLRMSLGSFMIVFAVCVAISALVSAVSNISFGQLVLAYSPGGLEVMTLLAFQLDLDPAFVATHQILRYVGMLFVLPFASRLVLGPTPKV</sequence>
<dbReference type="AlphaFoldDB" id="A0A1U7JD41"/>
<feature type="transmembrane region" description="Helical" evidence="1">
    <location>
        <begin position="187"/>
        <end position="207"/>
    </location>
</feature>
<dbReference type="Pfam" id="PF05145">
    <property type="entry name" value="AbrB"/>
    <property type="match status" value="1"/>
</dbReference>
<accession>A0A1U7JD41</accession>
<feature type="transmembrane region" description="Helical" evidence="1">
    <location>
        <begin position="92"/>
        <end position="114"/>
    </location>
</feature>
<dbReference type="Proteomes" id="UP000185783">
    <property type="component" value="Unassembled WGS sequence"/>
</dbReference>
<keyword evidence="1" id="KW-0812">Transmembrane</keyword>
<comment type="caution">
    <text evidence="2">The sequence shown here is derived from an EMBL/GenBank/DDBJ whole genome shotgun (WGS) entry which is preliminary data.</text>
</comment>
<dbReference type="PANTHER" id="PTHR38457:SF1">
    <property type="entry name" value="REGULATOR ABRB-RELATED"/>
    <property type="match status" value="1"/>
</dbReference>
<feature type="transmembrane region" description="Helical" evidence="1">
    <location>
        <begin position="332"/>
        <end position="350"/>
    </location>
</feature>
<keyword evidence="3" id="KW-1185">Reference proteome</keyword>
<dbReference type="InterPro" id="IPR017516">
    <property type="entry name" value="AbrB_dup"/>
</dbReference>
<gene>
    <name evidence="2" type="ORF">A3843_18580</name>
</gene>
<dbReference type="NCBIfam" id="TIGR03082">
    <property type="entry name" value="Gneg_AbrB_dup"/>
    <property type="match status" value="2"/>
</dbReference>
<dbReference type="PANTHER" id="PTHR38457">
    <property type="entry name" value="REGULATOR ABRB-RELATED"/>
    <property type="match status" value="1"/>
</dbReference>
<keyword evidence="1" id="KW-0472">Membrane</keyword>
<feature type="transmembrane region" description="Helical" evidence="1">
    <location>
        <begin position="271"/>
        <end position="292"/>
    </location>
</feature>
<evidence type="ECO:0000313" key="2">
    <source>
        <dbReference type="EMBL" id="OKL42653.1"/>
    </source>
</evidence>
<name>A0A1U7JD41_9HYPH</name>
<feature type="transmembrane region" description="Helical" evidence="1">
    <location>
        <begin position="38"/>
        <end position="61"/>
    </location>
</feature>
<evidence type="ECO:0000313" key="3">
    <source>
        <dbReference type="Proteomes" id="UP000185783"/>
    </source>
</evidence>
<keyword evidence="1" id="KW-1133">Transmembrane helix</keyword>
<dbReference type="STRING" id="197461.A3843_18580"/>
<protein>
    <recommendedName>
        <fullName evidence="4">Ammonia monooxygenase</fullName>
    </recommendedName>
</protein>
<dbReference type="GO" id="GO:0010468">
    <property type="term" value="P:regulation of gene expression"/>
    <property type="evidence" value="ECO:0007669"/>
    <property type="project" value="InterPro"/>
</dbReference>
<feature type="transmembrane region" description="Helical" evidence="1">
    <location>
        <begin position="156"/>
        <end position="175"/>
    </location>
</feature>
<evidence type="ECO:0008006" key="4">
    <source>
        <dbReference type="Google" id="ProtNLM"/>
    </source>
</evidence>
<feature type="transmembrane region" description="Helical" evidence="1">
    <location>
        <begin position="12"/>
        <end position="32"/>
    </location>
</feature>
<dbReference type="GO" id="GO:0016020">
    <property type="term" value="C:membrane"/>
    <property type="evidence" value="ECO:0007669"/>
    <property type="project" value="InterPro"/>
</dbReference>
<feature type="transmembrane region" description="Helical" evidence="1">
    <location>
        <begin position="214"/>
        <end position="233"/>
    </location>
</feature>
<organism evidence="2 3">
    <name type="scientific">Pseudovibrio exalbescens</name>
    <dbReference type="NCBI Taxonomy" id="197461"/>
    <lineage>
        <taxon>Bacteria</taxon>
        <taxon>Pseudomonadati</taxon>
        <taxon>Pseudomonadota</taxon>
        <taxon>Alphaproteobacteria</taxon>
        <taxon>Hyphomicrobiales</taxon>
        <taxon>Stappiaceae</taxon>
        <taxon>Pseudovibrio</taxon>
    </lineage>
</organism>
<reference evidence="2 3" key="1">
    <citation type="submission" date="2016-03" db="EMBL/GenBank/DDBJ databases">
        <title>Genome sequence of Nesiotobacter sp. nov., a moderately halophilic alphaproteobacterium isolated from the Yellow Sea, China.</title>
        <authorList>
            <person name="Zhang G."/>
            <person name="Zhang R."/>
        </authorList>
    </citation>
    <scope>NUCLEOTIDE SEQUENCE [LARGE SCALE GENOMIC DNA]</scope>
    <source>
        <strain evidence="2 3">WB1-6</strain>
    </source>
</reference>
<dbReference type="InterPro" id="IPR007820">
    <property type="entry name" value="AbrB_fam"/>
</dbReference>
<dbReference type="PIRSF" id="PIRSF038991">
    <property type="entry name" value="Protein_AbrB"/>
    <property type="match status" value="1"/>
</dbReference>
<evidence type="ECO:0000256" key="1">
    <source>
        <dbReference type="SAM" id="Phobius"/>
    </source>
</evidence>
<feature type="transmembrane region" description="Helical" evidence="1">
    <location>
        <begin position="239"/>
        <end position="259"/>
    </location>
</feature>
<proteinExistence type="predicted"/>
<dbReference type="EMBL" id="LVVZ01000041">
    <property type="protein sequence ID" value="OKL42653.1"/>
    <property type="molecule type" value="Genomic_DNA"/>
</dbReference>